<dbReference type="PROSITE" id="PS50887">
    <property type="entry name" value="GGDEF"/>
    <property type="match status" value="1"/>
</dbReference>
<keyword evidence="8" id="KW-0808">Transferase</keyword>
<proteinExistence type="predicted"/>
<dbReference type="PANTHER" id="PTHR45138">
    <property type="entry name" value="REGULATORY COMPONENTS OF SENSORY TRANSDUCTION SYSTEM"/>
    <property type="match status" value="1"/>
</dbReference>
<dbReference type="FunFam" id="3.30.70.270:FF:000001">
    <property type="entry name" value="Diguanylate cyclase domain protein"/>
    <property type="match status" value="1"/>
</dbReference>
<evidence type="ECO:0000256" key="2">
    <source>
        <dbReference type="ARBA" id="ARBA00022475"/>
    </source>
</evidence>
<feature type="domain" description="GGDEF" evidence="7">
    <location>
        <begin position="230"/>
        <end position="361"/>
    </location>
</feature>
<keyword evidence="5 6" id="KW-0472">Membrane</keyword>
<keyword evidence="9" id="KW-1185">Reference proteome</keyword>
<dbReference type="InterPro" id="IPR011620">
    <property type="entry name" value="Sig_transdc_His_kinase_LytS_TM"/>
</dbReference>
<protein>
    <submittedName>
        <fullName evidence="8">Diguanylate cyclase</fullName>
        <ecNumber evidence="8">2.7.7.65</ecNumber>
    </submittedName>
</protein>
<accession>A0A9X3LFX2</accession>
<dbReference type="PANTHER" id="PTHR45138:SF24">
    <property type="entry name" value="DIGUANYLATE CYCLASE DGCC-RELATED"/>
    <property type="match status" value="1"/>
</dbReference>
<name>A0A9X3LFX2_9BACL</name>
<sequence length="372" mass="42048">MLYIKEYLVNFSVLITIIYLAGFLYKQFLVNSSQKLIAFSLVMIAILAGWCSMFFGIHLNDSVIFDLRFIPIIIATMYARNPFYILLVGVGIGLARFSFGVTEAATAGFITLLILSGVGMILSWTTRSWSVYSKMFLVVFSLNFVNTGSIGYLGVIPLSEYLQVILPSSLPINILLSFFILWIVKDLSDEYVYKTQLINSARKDPLTQLYNRRAFMHYYELYTTKKKDVFPLSVAFIDIDHFKNVNDAYGHIVGDVVLQKVSSLIKNNLRSIDIISRYGGEEFVVILPFCNEEDARQIMERIRYTTETHPIVVEDLNINITLSVGIATSPVIEAKKLLEEADSALYAAKENGRNQVESAKKDNIVSSMVAYN</sequence>
<dbReference type="GO" id="GO:0000155">
    <property type="term" value="F:phosphorelay sensor kinase activity"/>
    <property type="evidence" value="ECO:0007669"/>
    <property type="project" value="InterPro"/>
</dbReference>
<organism evidence="8 9">
    <name type="scientific">Paenisporosarcina quisquiliarum</name>
    <dbReference type="NCBI Taxonomy" id="365346"/>
    <lineage>
        <taxon>Bacteria</taxon>
        <taxon>Bacillati</taxon>
        <taxon>Bacillota</taxon>
        <taxon>Bacilli</taxon>
        <taxon>Bacillales</taxon>
        <taxon>Caryophanaceae</taxon>
        <taxon>Paenisporosarcina</taxon>
    </lineage>
</organism>
<dbReference type="GO" id="GO:0043709">
    <property type="term" value="P:cell adhesion involved in single-species biofilm formation"/>
    <property type="evidence" value="ECO:0007669"/>
    <property type="project" value="TreeGrafter"/>
</dbReference>
<feature type="transmembrane region" description="Helical" evidence="6">
    <location>
        <begin position="136"/>
        <end position="155"/>
    </location>
</feature>
<dbReference type="GO" id="GO:0052621">
    <property type="term" value="F:diguanylate cyclase activity"/>
    <property type="evidence" value="ECO:0007669"/>
    <property type="project" value="UniProtKB-EC"/>
</dbReference>
<feature type="transmembrane region" description="Helical" evidence="6">
    <location>
        <begin position="7"/>
        <end position="25"/>
    </location>
</feature>
<dbReference type="InterPro" id="IPR050469">
    <property type="entry name" value="Diguanylate_Cyclase"/>
</dbReference>
<evidence type="ECO:0000313" key="9">
    <source>
        <dbReference type="Proteomes" id="UP001152173"/>
    </source>
</evidence>
<dbReference type="CDD" id="cd01949">
    <property type="entry name" value="GGDEF"/>
    <property type="match status" value="1"/>
</dbReference>
<evidence type="ECO:0000256" key="5">
    <source>
        <dbReference type="ARBA" id="ARBA00023136"/>
    </source>
</evidence>
<dbReference type="InterPro" id="IPR000160">
    <property type="entry name" value="GGDEF_dom"/>
</dbReference>
<dbReference type="AlphaFoldDB" id="A0A9X3LFX2"/>
<dbReference type="Pfam" id="PF00990">
    <property type="entry name" value="GGDEF"/>
    <property type="match status" value="1"/>
</dbReference>
<feature type="transmembrane region" description="Helical" evidence="6">
    <location>
        <begin position="161"/>
        <end position="184"/>
    </location>
</feature>
<dbReference type="InterPro" id="IPR029787">
    <property type="entry name" value="Nucleotide_cyclase"/>
</dbReference>
<feature type="transmembrane region" description="Helical" evidence="6">
    <location>
        <begin position="37"/>
        <end position="57"/>
    </location>
</feature>
<dbReference type="SUPFAM" id="SSF55073">
    <property type="entry name" value="Nucleotide cyclase"/>
    <property type="match status" value="1"/>
</dbReference>
<reference evidence="8" key="1">
    <citation type="submission" date="2022-05" db="EMBL/GenBank/DDBJ databases">
        <authorList>
            <person name="Colautti A."/>
            <person name="Iacumin L."/>
        </authorList>
    </citation>
    <scope>NUCLEOTIDE SEQUENCE</scope>
    <source>
        <strain evidence="8">SK 55</strain>
    </source>
</reference>
<dbReference type="Pfam" id="PF07694">
    <property type="entry name" value="5TM-5TMR_LYT"/>
    <property type="match status" value="1"/>
</dbReference>
<evidence type="ECO:0000256" key="6">
    <source>
        <dbReference type="SAM" id="Phobius"/>
    </source>
</evidence>
<dbReference type="InterPro" id="IPR043128">
    <property type="entry name" value="Rev_trsase/Diguanyl_cyclase"/>
</dbReference>
<dbReference type="Gene3D" id="3.30.70.270">
    <property type="match status" value="1"/>
</dbReference>
<evidence type="ECO:0000256" key="3">
    <source>
        <dbReference type="ARBA" id="ARBA00022692"/>
    </source>
</evidence>
<keyword evidence="3 6" id="KW-0812">Transmembrane</keyword>
<feature type="transmembrane region" description="Helical" evidence="6">
    <location>
        <begin position="104"/>
        <end position="124"/>
    </location>
</feature>
<dbReference type="SMART" id="SM00267">
    <property type="entry name" value="GGDEF"/>
    <property type="match status" value="1"/>
</dbReference>
<comment type="subcellular location">
    <subcellularLocation>
        <location evidence="1">Cell membrane</location>
        <topology evidence="1">Multi-pass membrane protein</topology>
    </subcellularLocation>
</comment>
<evidence type="ECO:0000256" key="4">
    <source>
        <dbReference type="ARBA" id="ARBA00022989"/>
    </source>
</evidence>
<evidence type="ECO:0000259" key="7">
    <source>
        <dbReference type="PROSITE" id="PS50887"/>
    </source>
</evidence>
<gene>
    <name evidence="8" type="ORF">M9R32_07545</name>
</gene>
<keyword evidence="4 6" id="KW-1133">Transmembrane helix</keyword>
<dbReference type="Proteomes" id="UP001152173">
    <property type="component" value="Unassembled WGS sequence"/>
</dbReference>
<comment type="caution">
    <text evidence="8">The sequence shown here is derived from an EMBL/GenBank/DDBJ whole genome shotgun (WGS) entry which is preliminary data.</text>
</comment>
<dbReference type="EC" id="2.7.7.65" evidence="8"/>
<keyword evidence="8" id="KW-0548">Nucleotidyltransferase</keyword>
<dbReference type="EMBL" id="JAMKBJ010000005">
    <property type="protein sequence ID" value="MCZ8537027.1"/>
    <property type="molecule type" value="Genomic_DNA"/>
</dbReference>
<evidence type="ECO:0000256" key="1">
    <source>
        <dbReference type="ARBA" id="ARBA00004651"/>
    </source>
</evidence>
<dbReference type="GO" id="GO:0071555">
    <property type="term" value="P:cell wall organization"/>
    <property type="evidence" value="ECO:0007669"/>
    <property type="project" value="InterPro"/>
</dbReference>
<keyword evidence="2" id="KW-1003">Cell membrane</keyword>
<dbReference type="GO" id="GO:0005886">
    <property type="term" value="C:plasma membrane"/>
    <property type="evidence" value="ECO:0007669"/>
    <property type="project" value="UniProtKB-SubCell"/>
</dbReference>
<dbReference type="GO" id="GO:1902201">
    <property type="term" value="P:negative regulation of bacterial-type flagellum-dependent cell motility"/>
    <property type="evidence" value="ECO:0007669"/>
    <property type="project" value="TreeGrafter"/>
</dbReference>
<dbReference type="RefSeq" id="WP_269926123.1">
    <property type="nucleotide sequence ID" value="NZ_JAMKBJ010000005.1"/>
</dbReference>
<evidence type="ECO:0000313" key="8">
    <source>
        <dbReference type="EMBL" id="MCZ8537027.1"/>
    </source>
</evidence>
<dbReference type="NCBIfam" id="TIGR00254">
    <property type="entry name" value="GGDEF"/>
    <property type="match status" value="1"/>
</dbReference>
<feature type="transmembrane region" description="Helical" evidence="6">
    <location>
        <begin position="69"/>
        <end position="92"/>
    </location>
</feature>